<evidence type="ECO:0000256" key="3">
    <source>
        <dbReference type="ARBA" id="ARBA00022448"/>
    </source>
</evidence>
<dbReference type="GO" id="GO:0140575">
    <property type="term" value="F:transmembrane monodehydroascorbate reductase activity"/>
    <property type="evidence" value="ECO:0007669"/>
    <property type="project" value="InterPro"/>
</dbReference>
<dbReference type="Gene3D" id="1.20.120.1770">
    <property type="match status" value="1"/>
</dbReference>
<dbReference type="GeneID" id="20816967"/>
<feature type="transmembrane region" description="Helical" evidence="11">
    <location>
        <begin position="145"/>
        <end position="166"/>
    </location>
</feature>
<evidence type="ECO:0000256" key="8">
    <source>
        <dbReference type="ARBA" id="ARBA00022989"/>
    </source>
</evidence>
<feature type="transmembrane region" description="Helical" evidence="11">
    <location>
        <begin position="106"/>
        <end position="124"/>
    </location>
</feature>
<evidence type="ECO:0000256" key="9">
    <source>
        <dbReference type="ARBA" id="ARBA00023004"/>
    </source>
</evidence>
<organism evidence="13">
    <name type="scientific">Aphanomyces astaci</name>
    <name type="common">Crayfish plague agent</name>
    <dbReference type="NCBI Taxonomy" id="112090"/>
    <lineage>
        <taxon>Eukaryota</taxon>
        <taxon>Sar</taxon>
        <taxon>Stramenopiles</taxon>
        <taxon>Oomycota</taxon>
        <taxon>Saprolegniomycetes</taxon>
        <taxon>Saprolegniales</taxon>
        <taxon>Verrucalvaceae</taxon>
        <taxon>Aphanomyces</taxon>
    </lineage>
</organism>
<name>W4FPE6_APHAT</name>
<dbReference type="EMBL" id="KI913177">
    <property type="protein sequence ID" value="ETV69367.1"/>
    <property type="molecule type" value="Genomic_DNA"/>
</dbReference>
<evidence type="ECO:0000259" key="12">
    <source>
        <dbReference type="PROSITE" id="PS50939"/>
    </source>
</evidence>
<evidence type="ECO:0000313" key="13">
    <source>
        <dbReference type="EMBL" id="ETV69367.1"/>
    </source>
</evidence>
<feature type="transmembrane region" description="Helical" evidence="11">
    <location>
        <begin position="34"/>
        <end position="53"/>
    </location>
</feature>
<keyword evidence="9" id="KW-0408">Iron</keyword>
<gene>
    <name evidence="13" type="ORF">H257_14971</name>
</gene>
<reference evidence="13" key="1">
    <citation type="submission" date="2013-12" db="EMBL/GenBank/DDBJ databases">
        <title>The Genome Sequence of Aphanomyces astaci APO3.</title>
        <authorList>
            <consortium name="The Broad Institute Genomics Platform"/>
            <person name="Russ C."/>
            <person name="Tyler B."/>
            <person name="van West P."/>
            <person name="Dieguez-Uribeondo J."/>
            <person name="Young S.K."/>
            <person name="Zeng Q."/>
            <person name="Gargeya S."/>
            <person name="Fitzgerald M."/>
            <person name="Abouelleil A."/>
            <person name="Alvarado L."/>
            <person name="Chapman S.B."/>
            <person name="Gainer-Dewar J."/>
            <person name="Goldberg J."/>
            <person name="Griggs A."/>
            <person name="Gujja S."/>
            <person name="Hansen M."/>
            <person name="Howarth C."/>
            <person name="Imamovic A."/>
            <person name="Ireland A."/>
            <person name="Larimer J."/>
            <person name="McCowan C."/>
            <person name="Murphy C."/>
            <person name="Pearson M."/>
            <person name="Poon T.W."/>
            <person name="Priest M."/>
            <person name="Roberts A."/>
            <person name="Saif S."/>
            <person name="Shea T."/>
            <person name="Sykes S."/>
            <person name="Wortman J."/>
            <person name="Nusbaum C."/>
            <person name="Birren B."/>
        </authorList>
    </citation>
    <scope>NUCLEOTIDE SEQUENCE [LARGE SCALE GENOMIC DNA]</scope>
    <source>
        <strain evidence="13">APO3</strain>
    </source>
</reference>
<evidence type="ECO:0000256" key="11">
    <source>
        <dbReference type="SAM" id="Phobius"/>
    </source>
</evidence>
<dbReference type="OrthoDB" id="432881at2759"/>
<dbReference type="GO" id="GO:0046872">
    <property type="term" value="F:metal ion binding"/>
    <property type="evidence" value="ECO:0007669"/>
    <property type="project" value="UniProtKB-KW"/>
</dbReference>
<dbReference type="PANTHER" id="PTHR15422:SF45">
    <property type="entry name" value="CYTOCHROME B561 DOMAIN-CONTAINING PROTEIN"/>
    <property type="match status" value="1"/>
</dbReference>
<feature type="domain" description="Cytochrome b561" evidence="12">
    <location>
        <begin position="1"/>
        <end position="200"/>
    </location>
</feature>
<dbReference type="PANTHER" id="PTHR15422">
    <property type="entry name" value="OS05G0565100 PROTEIN"/>
    <property type="match status" value="1"/>
</dbReference>
<evidence type="ECO:0000256" key="6">
    <source>
        <dbReference type="ARBA" id="ARBA00022723"/>
    </source>
</evidence>
<evidence type="ECO:0000256" key="10">
    <source>
        <dbReference type="ARBA" id="ARBA00023136"/>
    </source>
</evidence>
<evidence type="ECO:0000256" key="2">
    <source>
        <dbReference type="ARBA" id="ARBA00004141"/>
    </source>
</evidence>
<dbReference type="PROSITE" id="PS50939">
    <property type="entry name" value="CYTOCHROME_B561"/>
    <property type="match status" value="1"/>
</dbReference>
<dbReference type="AlphaFoldDB" id="W4FPE6"/>
<evidence type="ECO:0000256" key="4">
    <source>
        <dbReference type="ARBA" id="ARBA00022617"/>
    </source>
</evidence>
<keyword evidence="10 11" id="KW-0472">Membrane</keyword>
<keyword evidence="3" id="KW-0813">Transport</keyword>
<evidence type="ECO:0000256" key="5">
    <source>
        <dbReference type="ARBA" id="ARBA00022692"/>
    </source>
</evidence>
<dbReference type="InterPro" id="IPR045150">
    <property type="entry name" value="CYB561D1/2"/>
</dbReference>
<keyword evidence="5 11" id="KW-0812">Transmembrane</keyword>
<comment type="cofactor">
    <cofactor evidence="1">
        <name>heme b</name>
        <dbReference type="ChEBI" id="CHEBI:60344"/>
    </cofactor>
</comment>
<comment type="subcellular location">
    <subcellularLocation>
        <location evidence="2">Membrane</location>
        <topology evidence="2">Multi-pass membrane protein</topology>
    </subcellularLocation>
</comment>
<accession>W4FPE6</accession>
<feature type="transmembrane region" description="Helical" evidence="11">
    <location>
        <begin position="74"/>
        <end position="94"/>
    </location>
</feature>
<keyword evidence="7" id="KW-0249">Electron transport</keyword>
<dbReference type="InterPro" id="IPR006593">
    <property type="entry name" value="Cyt_b561/ferric_Rdtase_TM"/>
</dbReference>
<proteinExistence type="predicted"/>
<dbReference type="Pfam" id="PF03188">
    <property type="entry name" value="Cytochrom_B561"/>
    <property type="match status" value="1"/>
</dbReference>
<dbReference type="GO" id="GO:0016020">
    <property type="term" value="C:membrane"/>
    <property type="evidence" value="ECO:0007669"/>
    <property type="project" value="UniProtKB-SubCell"/>
</dbReference>
<keyword evidence="4" id="KW-0349">Heme</keyword>
<feature type="transmembrane region" description="Helical" evidence="11">
    <location>
        <begin position="178"/>
        <end position="202"/>
    </location>
</feature>
<protein>
    <recommendedName>
        <fullName evidence="12">Cytochrome b561 domain-containing protein</fullName>
    </recommendedName>
</protein>
<keyword evidence="8 11" id="KW-1133">Transmembrane helix</keyword>
<dbReference type="VEuPathDB" id="FungiDB:H257_14971"/>
<evidence type="ECO:0000256" key="7">
    <source>
        <dbReference type="ARBA" id="ARBA00022982"/>
    </source>
</evidence>
<sequence length="207" mass="22211">MALKSVALALGAAVVGWIGYLTFGRGQPVVLFSWHPITLAVAYLLATPSALLAMSDRRVEGNHAKRTSLVQWHAFMQAVSVVLASIGFTAIYVTKDNNSRPHFTTIHSWVGSAALALYYISFVLGALKTFGNTWNWQWKDAAHRIFGVVTFLASGTALSLGFYSGGWGRANLGTTGQAMASAFVGLLHVVVVVKVTGTWSAVPVKQQ</sequence>
<dbReference type="RefSeq" id="XP_009841224.1">
    <property type="nucleotide sequence ID" value="XM_009842922.1"/>
</dbReference>
<evidence type="ECO:0000256" key="1">
    <source>
        <dbReference type="ARBA" id="ARBA00001970"/>
    </source>
</evidence>
<keyword evidence="6" id="KW-0479">Metal-binding</keyword>
<dbReference type="SMART" id="SM00665">
    <property type="entry name" value="B561"/>
    <property type="match status" value="1"/>
</dbReference>